<accession>A0ABS4H0N6</accession>
<dbReference type="RefSeq" id="WP_209845127.1">
    <property type="nucleotide sequence ID" value="NZ_CBCRVE010000001.1"/>
</dbReference>
<evidence type="ECO:0000313" key="3">
    <source>
        <dbReference type="Proteomes" id="UP001519273"/>
    </source>
</evidence>
<dbReference type="Pfam" id="PF00107">
    <property type="entry name" value="ADH_zinc_N"/>
    <property type="match status" value="1"/>
</dbReference>
<dbReference type="Gene3D" id="3.90.180.10">
    <property type="entry name" value="Medium-chain alcohol dehydrogenases, catalytic domain"/>
    <property type="match status" value="1"/>
</dbReference>
<evidence type="ECO:0000259" key="1">
    <source>
        <dbReference type="SMART" id="SM00829"/>
    </source>
</evidence>
<dbReference type="SUPFAM" id="SSF51735">
    <property type="entry name" value="NAD(P)-binding Rossmann-fold domains"/>
    <property type="match status" value="1"/>
</dbReference>
<proteinExistence type="predicted"/>
<protein>
    <submittedName>
        <fullName evidence="2">YhdH/YhfP family quinone oxidoreductase</fullName>
    </submittedName>
</protein>
<dbReference type="SUPFAM" id="SSF50129">
    <property type="entry name" value="GroES-like"/>
    <property type="match status" value="1"/>
</dbReference>
<dbReference type="NCBIfam" id="TIGR02823">
    <property type="entry name" value="oxido_YhdH"/>
    <property type="match status" value="1"/>
</dbReference>
<reference evidence="2 3" key="1">
    <citation type="submission" date="2021-03" db="EMBL/GenBank/DDBJ databases">
        <title>Genomic Encyclopedia of Type Strains, Phase IV (KMG-IV): sequencing the most valuable type-strain genomes for metagenomic binning, comparative biology and taxonomic classification.</title>
        <authorList>
            <person name="Goeker M."/>
        </authorList>
    </citation>
    <scope>NUCLEOTIDE SEQUENCE [LARGE SCALE GENOMIC DNA]</scope>
    <source>
        <strain evidence="2 3">DSM 23491</strain>
    </source>
</reference>
<dbReference type="InterPro" id="IPR020843">
    <property type="entry name" value="ER"/>
</dbReference>
<sequence>MDKFKALVIDGTRSEVTRAVKELTLDDLPEGDVTIQVFYSSVNYKDGLASIANSTIVKTYPHVPGIDLAGRVLSSADKRFKEGDEVLVTGYNLGTSHFGGYSQVARVPADWVVRIPEGLSMKEAMAIGTAGFTAALSIYRMEQNGVRPNQGPVLVTGAKGGVGSTSIAMLSKLGYEVVASTRQSGEHEFLKQLGAHSVISPEELQLPENKRLLSEKWAAAVDPVAGKYLSYILATIKYGGSVAVSGFTGGADFSATVYPFILRGVNLLGIDSVFCPMDIRTILWDRIANELKPAMLIDSIGYETTLENLPAALDQILKGEIRGRAVVSLQN</sequence>
<dbReference type="InterPro" id="IPR011032">
    <property type="entry name" value="GroES-like_sf"/>
</dbReference>
<feature type="domain" description="Enoyl reductase (ER)" evidence="1">
    <location>
        <begin position="11"/>
        <end position="327"/>
    </location>
</feature>
<comment type="caution">
    <text evidence="2">The sequence shown here is derived from an EMBL/GenBank/DDBJ whole genome shotgun (WGS) entry which is preliminary data.</text>
</comment>
<organism evidence="2 3">
    <name type="scientific">Paenibacillus sediminis</name>
    <dbReference type="NCBI Taxonomy" id="664909"/>
    <lineage>
        <taxon>Bacteria</taxon>
        <taxon>Bacillati</taxon>
        <taxon>Bacillota</taxon>
        <taxon>Bacilli</taxon>
        <taxon>Bacillales</taxon>
        <taxon>Paenibacillaceae</taxon>
        <taxon>Paenibacillus</taxon>
    </lineage>
</organism>
<dbReference type="SMART" id="SM00829">
    <property type="entry name" value="PKS_ER"/>
    <property type="match status" value="1"/>
</dbReference>
<gene>
    <name evidence="2" type="ORF">J2Z20_000541</name>
</gene>
<dbReference type="PANTHER" id="PTHR43677">
    <property type="entry name" value="SHORT-CHAIN DEHYDROGENASE/REDUCTASE"/>
    <property type="match status" value="1"/>
</dbReference>
<dbReference type="Gene3D" id="3.40.50.720">
    <property type="entry name" value="NAD(P)-binding Rossmann-like Domain"/>
    <property type="match status" value="1"/>
</dbReference>
<evidence type="ECO:0000313" key="2">
    <source>
        <dbReference type="EMBL" id="MBP1935680.1"/>
    </source>
</evidence>
<dbReference type="EMBL" id="JAGGKP010000001">
    <property type="protein sequence ID" value="MBP1935680.1"/>
    <property type="molecule type" value="Genomic_DNA"/>
</dbReference>
<dbReference type="InterPro" id="IPR051397">
    <property type="entry name" value="Zn-ADH-like_protein"/>
</dbReference>
<name>A0ABS4H0N6_9BACL</name>
<dbReference type="Pfam" id="PF08240">
    <property type="entry name" value="ADH_N"/>
    <property type="match status" value="1"/>
</dbReference>
<dbReference type="InterPro" id="IPR013154">
    <property type="entry name" value="ADH-like_N"/>
</dbReference>
<dbReference type="PANTHER" id="PTHR43677:SF1">
    <property type="entry name" value="ACRYLYL-COA REDUCTASE ACUI-RELATED"/>
    <property type="match status" value="1"/>
</dbReference>
<dbReference type="InterPro" id="IPR013149">
    <property type="entry name" value="ADH-like_C"/>
</dbReference>
<keyword evidence="3" id="KW-1185">Reference proteome</keyword>
<dbReference type="InterPro" id="IPR036291">
    <property type="entry name" value="NAD(P)-bd_dom_sf"/>
</dbReference>
<dbReference type="InterPro" id="IPR014188">
    <property type="entry name" value="Acrylyl-CoA_reductase_AcuI"/>
</dbReference>
<dbReference type="Proteomes" id="UP001519273">
    <property type="component" value="Unassembled WGS sequence"/>
</dbReference>